<name>A0ABW5RYX9_9BACL</name>
<feature type="domain" description="Mannitol dehydrogenase C-terminal" evidence="9">
    <location>
        <begin position="201"/>
        <end position="363"/>
    </location>
</feature>
<comment type="caution">
    <text evidence="10">The sequence shown here is derived from an EMBL/GenBank/DDBJ whole genome shotgun (WGS) entry which is preliminary data.</text>
</comment>
<dbReference type="EMBL" id="JBHUMQ010000007">
    <property type="protein sequence ID" value="MFD2692709.1"/>
    <property type="molecule type" value="Genomic_DNA"/>
</dbReference>
<keyword evidence="11" id="KW-1185">Reference proteome</keyword>
<dbReference type="Pfam" id="PF01232">
    <property type="entry name" value="Mannitol_dh"/>
    <property type="match status" value="1"/>
</dbReference>
<dbReference type="InterPro" id="IPR008927">
    <property type="entry name" value="6-PGluconate_DH-like_C_sf"/>
</dbReference>
<dbReference type="InterPro" id="IPR013131">
    <property type="entry name" value="Mannitol_DH_N"/>
</dbReference>
<evidence type="ECO:0000256" key="1">
    <source>
        <dbReference type="ARBA" id="ARBA00006541"/>
    </source>
</evidence>
<sequence length="385" mass="43389">MQEVVHFGAGNIGRGFIGALFAESGYHVSFVDIAEQIIAALNEKQTYTVRTAAENQETITIHNVSGINSKTNPDQVIEAIGKAVYLTTAIGPKVLPFIAPLIAKGLTERLNHTDEKIYVIACENQINATDLLEKEVLKALDEATIKKMDGTVYFLNSAVDRIVPLQHNEELLDVLVEDYREWIVATDLDLPEVKGMQIVPDLAPYIERKLFTVNTGHATTAYLGYQAGKQKIHEALRDSDIYQNVKATIEETGAYLIKRYGFKPEVHEQYIEKILYRFQNPKLNDDVTRVGRSPLRKLGSEDRLVKPAREAQKLGLPFQHLAKVMAAALHFDYSEDAEAESLQQQLKQKGVRAVLRDVCGFEEDDPIAKEVVHYYYYENVNLLKK</sequence>
<gene>
    <name evidence="7" type="primary">mtlD</name>
    <name evidence="10" type="ORF">ACFSUE_03570</name>
</gene>
<dbReference type="Gene3D" id="1.10.1040.10">
    <property type="entry name" value="N-(1-d-carboxylethyl)-l-norvaline Dehydrogenase, domain 2"/>
    <property type="match status" value="1"/>
</dbReference>
<dbReference type="InterPro" id="IPR013118">
    <property type="entry name" value="Mannitol_DH_C"/>
</dbReference>
<evidence type="ECO:0000256" key="4">
    <source>
        <dbReference type="ARBA" id="ARBA00023002"/>
    </source>
</evidence>
<keyword evidence="4 7" id="KW-0560">Oxidoreductase</keyword>
<dbReference type="PANTHER" id="PTHR30524">
    <property type="entry name" value="MANNITOL-1-PHOSPHATE 5-DEHYDROGENASE"/>
    <property type="match status" value="1"/>
</dbReference>
<evidence type="ECO:0000256" key="6">
    <source>
        <dbReference type="ARBA" id="ARBA00048615"/>
    </source>
</evidence>
<comment type="catalytic activity">
    <reaction evidence="6 7">
        <text>D-mannitol 1-phosphate + NAD(+) = beta-D-fructose 6-phosphate + NADH + H(+)</text>
        <dbReference type="Rhea" id="RHEA:19661"/>
        <dbReference type="ChEBI" id="CHEBI:15378"/>
        <dbReference type="ChEBI" id="CHEBI:57540"/>
        <dbReference type="ChEBI" id="CHEBI:57634"/>
        <dbReference type="ChEBI" id="CHEBI:57945"/>
        <dbReference type="ChEBI" id="CHEBI:61381"/>
        <dbReference type="EC" id="1.1.1.17"/>
    </reaction>
</comment>
<evidence type="ECO:0000256" key="2">
    <source>
        <dbReference type="ARBA" id="ARBA00012939"/>
    </source>
</evidence>
<dbReference type="InterPro" id="IPR000669">
    <property type="entry name" value="Mannitol_DH"/>
</dbReference>
<protein>
    <recommendedName>
        <fullName evidence="3 7">Mannitol-1-phosphate 5-dehydrogenase</fullName>
        <ecNumber evidence="2 7">1.1.1.17</ecNumber>
    </recommendedName>
</protein>
<accession>A0ABW5RYX9</accession>
<evidence type="ECO:0000256" key="7">
    <source>
        <dbReference type="HAMAP-Rule" id="MF_00196"/>
    </source>
</evidence>
<evidence type="ECO:0000256" key="3">
    <source>
        <dbReference type="ARBA" id="ARBA00016219"/>
    </source>
</evidence>
<evidence type="ECO:0000256" key="5">
    <source>
        <dbReference type="ARBA" id="ARBA00023027"/>
    </source>
</evidence>
<evidence type="ECO:0000313" key="11">
    <source>
        <dbReference type="Proteomes" id="UP001597399"/>
    </source>
</evidence>
<organism evidence="10 11">
    <name type="scientific">Sporolactobacillus shoreicorticis</name>
    <dbReference type="NCBI Taxonomy" id="1923877"/>
    <lineage>
        <taxon>Bacteria</taxon>
        <taxon>Bacillati</taxon>
        <taxon>Bacillota</taxon>
        <taxon>Bacilli</taxon>
        <taxon>Bacillales</taxon>
        <taxon>Sporolactobacillaceae</taxon>
        <taxon>Sporolactobacillus</taxon>
    </lineage>
</organism>
<comment type="similarity">
    <text evidence="1 7">Belongs to the mannitol dehydrogenase family.</text>
</comment>
<dbReference type="Pfam" id="PF08125">
    <property type="entry name" value="Mannitol_dh_C"/>
    <property type="match status" value="1"/>
</dbReference>
<dbReference type="PRINTS" id="PR00084">
    <property type="entry name" value="MTLDHDRGNASE"/>
</dbReference>
<dbReference type="NCBIfam" id="NF002646">
    <property type="entry name" value="PRK02318.1-2"/>
    <property type="match status" value="1"/>
</dbReference>
<reference evidence="11" key="1">
    <citation type="journal article" date="2019" name="Int. J. Syst. Evol. Microbiol.">
        <title>The Global Catalogue of Microorganisms (GCM) 10K type strain sequencing project: providing services to taxonomists for standard genome sequencing and annotation.</title>
        <authorList>
            <consortium name="The Broad Institute Genomics Platform"/>
            <consortium name="The Broad Institute Genome Sequencing Center for Infectious Disease"/>
            <person name="Wu L."/>
            <person name="Ma J."/>
        </authorList>
    </citation>
    <scope>NUCLEOTIDE SEQUENCE [LARGE SCALE GENOMIC DNA]</scope>
    <source>
        <strain evidence="11">TISTR 2466</strain>
    </source>
</reference>
<evidence type="ECO:0000259" key="8">
    <source>
        <dbReference type="Pfam" id="PF01232"/>
    </source>
</evidence>
<dbReference type="InterPro" id="IPR023027">
    <property type="entry name" value="Mannitol_DH_CS"/>
</dbReference>
<keyword evidence="5 7" id="KW-0520">NAD</keyword>
<dbReference type="Gene3D" id="3.40.50.720">
    <property type="entry name" value="NAD(P)-binding Rossmann-like Domain"/>
    <property type="match status" value="1"/>
</dbReference>
<dbReference type="InterPro" id="IPR023028">
    <property type="entry name" value="Mannitol_1_phos_5_DH"/>
</dbReference>
<dbReference type="NCBIfam" id="NF002647">
    <property type="entry name" value="PRK02318.1-3"/>
    <property type="match status" value="1"/>
</dbReference>
<feature type="domain" description="Mannitol dehydrogenase N-terminal" evidence="8">
    <location>
        <begin position="3"/>
        <end position="186"/>
    </location>
</feature>
<dbReference type="Proteomes" id="UP001597399">
    <property type="component" value="Unassembled WGS sequence"/>
</dbReference>
<dbReference type="PANTHER" id="PTHR30524:SF0">
    <property type="entry name" value="ALTRONATE OXIDOREDUCTASE-RELATED"/>
    <property type="match status" value="1"/>
</dbReference>
<dbReference type="PROSITE" id="PS00974">
    <property type="entry name" value="MANNITOL_DHGENASE"/>
    <property type="match status" value="1"/>
</dbReference>
<dbReference type="InterPro" id="IPR036291">
    <property type="entry name" value="NAD(P)-bd_dom_sf"/>
</dbReference>
<dbReference type="NCBIfam" id="NF002652">
    <property type="entry name" value="PRK02318.2-5"/>
    <property type="match status" value="1"/>
</dbReference>
<dbReference type="SUPFAM" id="SSF48179">
    <property type="entry name" value="6-phosphogluconate dehydrogenase C-terminal domain-like"/>
    <property type="match status" value="1"/>
</dbReference>
<feature type="binding site" evidence="7">
    <location>
        <begin position="4"/>
        <end position="15"/>
    </location>
    <ligand>
        <name>NAD(+)</name>
        <dbReference type="ChEBI" id="CHEBI:57540"/>
    </ligand>
</feature>
<evidence type="ECO:0000313" key="10">
    <source>
        <dbReference type="EMBL" id="MFD2692709.1"/>
    </source>
</evidence>
<dbReference type="SUPFAM" id="SSF51735">
    <property type="entry name" value="NAD(P)-binding Rossmann-fold domains"/>
    <property type="match status" value="1"/>
</dbReference>
<proteinExistence type="inferred from homology"/>
<dbReference type="InterPro" id="IPR013328">
    <property type="entry name" value="6PGD_dom2"/>
</dbReference>
<dbReference type="EC" id="1.1.1.17" evidence="2 7"/>
<evidence type="ECO:0000259" key="9">
    <source>
        <dbReference type="Pfam" id="PF08125"/>
    </source>
</evidence>
<dbReference type="RefSeq" id="WP_253065180.1">
    <property type="nucleotide sequence ID" value="NZ_JAMXWM010000038.1"/>
</dbReference>
<dbReference type="HAMAP" id="MF_00196">
    <property type="entry name" value="Mannitol_dehydrog"/>
    <property type="match status" value="1"/>
</dbReference>
<dbReference type="GO" id="GO:0008926">
    <property type="term" value="F:mannitol-1-phosphate 5-dehydrogenase activity"/>
    <property type="evidence" value="ECO:0007669"/>
    <property type="project" value="UniProtKB-EC"/>
</dbReference>